<dbReference type="EMBL" id="CM035421">
    <property type="protein sequence ID" value="KAH7388210.1"/>
    <property type="molecule type" value="Genomic_DNA"/>
</dbReference>
<name>A0A8T2T075_CERRI</name>
<dbReference type="Proteomes" id="UP000825935">
    <property type="component" value="Chromosome 16"/>
</dbReference>
<proteinExistence type="predicted"/>
<comment type="caution">
    <text evidence="1">The sequence shown here is derived from an EMBL/GenBank/DDBJ whole genome shotgun (WGS) entry which is preliminary data.</text>
</comment>
<gene>
    <name evidence="1" type="ORF">KP509_16G064300</name>
</gene>
<accession>A0A8T2T075</accession>
<protein>
    <submittedName>
        <fullName evidence="1">Uncharacterized protein</fullName>
    </submittedName>
</protein>
<keyword evidence="2" id="KW-1185">Reference proteome</keyword>
<sequence>MKLKEWHIGRKLQSSIFLITLFQPPITLRHVETHDAPHAITYINDGMLDSSQKAKFLKDIHVHTITKNLVSIAPMVELGPHDKSNQNDCFVENPKDGYILVAKGTKEGMLM</sequence>
<organism evidence="1 2">
    <name type="scientific">Ceratopteris richardii</name>
    <name type="common">Triangle waterfern</name>
    <dbReference type="NCBI Taxonomy" id="49495"/>
    <lineage>
        <taxon>Eukaryota</taxon>
        <taxon>Viridiplantae</taxon>
        <taxon>Streptophyta</taxon>
        <taxon>Embryophyta</taxon>
        <taxon>Tracheophyta</taxon>
        <taxon>Polypodiopsida</taxon>
        <taxon>Polypodiidae</taxon>
        <taxon>Polypodiales</taxon>
        <taxon>Pteridineae</taxon>
        <taxon>Pteridaceae</taxon>
        <taxon>Parkerioideae</taxon>
        <taxon>Ceratopteris</taxon>
    </lineage>
</organism>
<dbReference type="AlphaFoldDB" id="A0A8T2T075"/>
<evidence type="ECO:0000313" key="1">
    <source>
        <dbReference type="EMBL" id="KAH7388210.1"/>
    </source>
</evidence>
<reference evidence="1" key="1">
    <citation type="submission" date="2021-08" db="EMBL/GenBank/DDBJ databases">
        <title>WGS assembly of Ceratopteris richardii.</title>
        <authorList>
            <person name="Marchant D.B."/>
            <person name="Chen G."/>
            <person name="Jenkins J."/>
            <person name="Shu S."/>
            <person name="Leebens-Mack J."/>
            <person name="Grimwood J."/>
            <person name="Schmutz J."/>
            <person name="Soltis P."/>
            <person name="Soltis D."/>
            <person name="Chen Z.-H."/>
        </authorList>
    </citation>
    <scope>NUCLEOTIDE SEQUENCE</scope>
    <source>
        <strain evidence="1">Whitten #5841</strain>
        <tissue evidence="1">Leaf</tissue>
    </source>
</reference>
<evidence type="ECO:0000313" key="2">
    <source>
        <dbReference type="Proteomes" id="UP000825935"/>
    </source>
</evidence>